<dbReference type="InterPro" id="IPR013078">
    <property type="entry name" value="His_Pase_superF_clade-1"/>
</dbReference>
<dbReference type="PROSITE" id="PS00175">
    <property type="entry name" value="PG_MUTASE"/>
    <property type="match status" value="1"/>
</dbReference>
<keyword evidence="10" id="KW-1185">Reference proteome</keyword>
<feature type="binding site" evidence="6">
    <location>
        <position position="91"/>
    </location>
    <ligand>
        <name>substrate</name>
    </ligand>
</feature>
<feature type="binding site" evidence="6">
    <location>
        <begin position="39"/>
        <end position="46"/>
    </location>
    <ligand>
        <name>substrate</name>
    </ligand>
</feature>
<dbReference type="PANTHER" id="PTHR11931">
    <property type="entry name" value="PHOSPHOGLYCERATE MUTASE"/>
    <property type="match status" value="1"/>
</dbReference>
<dbReference type="InterPro" id="IPR005952">
    <property type="entry name" value="Phosphogly_mut1"/>
</dbReference>
<dbReference type="NCBIfam" id="NF010713">
    <property type="entry name" value="PRK14115.1"/>
    <property type="match status" value="1"/>
</dbReference>
<dbReference type="SUPFAM" id="SSF53254">
    <property type="entry name" value="Phosphoglycerate mutase-like"/>
    <property type="match status" value="1"/>
</dbReference>
<dbReference type="SMART" id="SM00855">
    <property type="entry name" value="PGAM"/>
    <property type="match status" value="1"/>
</dbReference>
<dbReference type="NCBIfam" id="TIGR01258">
    <property type="entry name" value="pgm_1"/>
    <property type="match status" value="1"/>
</dbReference>
<feature type="binding site" evidence="6">
    <location>
        <begin position="214"/>
        <end position="215"/>
    </location>
    <ligand>
        <name>substrate</name>
    </ligand>
</feature>
<dbReference type="GO" id="GO:0004619">
    <property type="term" value="F:phosphoglycerate mutase activity"/>
    <property type="evidence" value="ECO:0007669"/>
    <property type="project" value="UniProtKB-EC"/>
</dbReference>
<accession>A0AAV2Z8F5</accession>
<dbReference type="EMBL" id="DAKRPA010000056">
    <property type="protein sequence ID" value="DBA00920.1"/>
    <property type="molecule type" value="Genomic_DNA"/>
</dbReference>
<feature type="binding site" evidence="6">
    <location>
        <begin position="52"/>
        <end position="53"/>
    </location>
    <ligand>
        <name>substrate</name>
    </ligand>
</feature>
<evidence type="ECO:0000256" key="4">
    <source>
        <dbReference type="ARBA" id="ARBA00023235"/>
    </source>
</evidence>
<feature type="active site" description="Proton donor/acceptor" evidence="5">
    <location>
        <position position="118"/>
    </location>
</feature>
<evidence type="ECO:0000256" key="6">
    <source>
        <dbReference type="PIRSR" id="PIRSR613078-2"/>
    </source>
</evidence>
<dbReference type="FunFam" id="3.40.50.1240:FF:000003">
    <property type="entry name" value="2,3-bisphosphoglycerate-dependent phosphoglycerate mutase"/>
    <property type="match status" value="1"/>
</dbReference>
<evidence type="ECO:0000256" key="2">
    <source>
        <dbReference type="ARBA" id="ARBA00006717"/>
    </source>
</evidence>
<protein>
    <recommendedName>
        <fullName evidence="8">Phosphoglycerate mutase</fullName>
        <ecNumber evidence="8">5.4.2.11</ecNumber>
    </recommendedName>
</protein>
<evidence type="ECO:0000256" key="8">
    <source>
        <dbReference type="RuleBase" id="RU004511"/>
    </source>
</evidence>
<dbReference type="Proteomes" id="UP001146120">
    <property type="component" value="Unassembled WGS sequence"/>
</dbReference>
<dbReference type="GO" id="GO:0006096">
    <property type="term" value="P:glycolytic process"/>
    <property type="evidence" value="ECO:0007669"/>
    <property type="project" value="UniProtKB-KW"/>
</dbReference>
<dbReference type="InterPro" id="IPR001345">
    <property type="entry name" value="PG/BPGM_mutase_AS"/>
</dbReference>
<dbReference type="EC" id="5.4.2.11" evidence="8"/>
<keyword evidence="3 8" id="KW-0324">Glycolysis</keyword>
<comment type="similarity">
    <text evidence="2 8">Belongs to the phosphoglycerate mutase family. BPG-dependent PGAM subfamily.</text>
</comment>
<comment type="caution">
    <text evidence="9">The sequence shown here is derived from an EMBL/GenBank/DDBJ whole genome shotgun (WGS) entry which is preliminary data.</text>
</comment>
<dbReference type="Pfam" id="PF00300">
    <property type="entry name" value="His_Phos_1"/>
    <property type="match status" value="1"/>
</dbReference>
<feature type="binding site" evidence="6">
    <location>
        <begin position="118"/>
        <end position="121"/>
    </location>
    <ligand>
        <name>substrate</name>
    </ligand>
</feature>
<reference evidence="9" key="1">
    <citation type="submission" date="2022-11" db="EMBL/GenBank/DDBJ databases">
        <authorList>
            <person name="Morgan W.R."/>
            <person name="Tartar A."/>
        </authorList>
    </citation>
    <scope>NUCLEOTIDE SEQUENCE</scope>
    <source>
        <strain evidence="9">ARSEF 373</strain>
    </source>
</reference>
<dbReference type="CDD" id="cd07067">
    <property type="entry name" value="HP_PGM_like"/>
    <property type="match status" value="1"/>
</dbReference>
<proteinExistence type="inferred from homology"/>
<reference evidence="9" key="2">
    <citation type="journal article" date="2023" name="Microbiol Resour">
        <title>Decontamination and Annotation of the Draft Genome Sequence of the Oomycete Lagenidium giganteum ARSEF 373.</title>
        <authorList>
            <person name="Morgan W.R."/>
            <person name="Tartar A."/>
        </authorList>
    </citation>
    <scope>NUCLEOTIDE SEQUENCE</scope>
    <source>
        <strain evidence="9">ARSEF 373</strain>
    </source>
</reference>
<dbReference type="InterPro" id="IPR029033">
    <property type="entry name" value="His_PPase_superfam"/>
</dbReference>
<gene>
    <name evidence="9" type="ORF">N0F65_006120</name>
</gene>
<dbReference type="AlphaFoldDB" id="A0AAV2Z8F5"/>
<evidence type="ECO:0000313" key="9">
    <source>
        <dbReference type="EMBL" id="DBA00920.1"/>
    </source>
</evidence>
<dbReference type="Gene3D" id="3.40.50.1240">
    <property type="entry name" value="Phosphoglycerate mutase-like"/>
    <property type="match status" value="1"/>
</dbReference>
<evidence type="ECO:0000313" key="10">
    <source>
        <dbReference type="Proteomes" id="UP001146120"/>
    </source>
</evidence>
<feature type="binding site" evidence="6">
    <location>
        <begin position="145"/>
        <end position="146"/>
    </location>
    <ligand>
        <name>substrate</name>
    </ligand>
</feature>
<feature type="active site" description="Tele-phosphohistidine intermediate" evidence="5">
    <location>
        <position position="40"/>
    </location>
</feature>
<evidence type="ECO:0000256" key="1">
    <source>
        <dbReference type="ARBA" id="ARBA00000380"/>
    </source>
</evidence>
<dbReference type="HAMAP" id="MF_01039">
    <property type="entry name" value="PGAM_GpmA"/>
    <property type="match status" value="1"/>
</dbReference>
<keyword evidence="4 8" id="KW-0413">Isomerase</keyword>
<evidence type="ECO:0000256" key="5">
    <source>
        <dbReference type="PIRSR" id="PIRSR613078-1"/>
    </source>
</evidence>
<feature type="binding site" evidence="6">
    <location>
        <position position="129"/>
    </location>
    <ligand>
        <name>substrate</name>
    </ligand>
</feature>
<comment type="catalytic activity">
    <reaction evidence="1 8">
        <text>(2R)-2-phosphoglycerate = (2R)-3-phosphoglycerate</text>
        <dbReference type="Rhea" id="RHEA:15901"/>
        <dbReference type="ChEBI" id="CHEBI:58272"/>
        <dbReference type="ChEBI" id="CHEBI:58289"/>
        <dbReference type="EC" id="5.4.2.11"/>
    </reaction>
</comment>
<evidence type="ECO:0000256" key="3">
    <source>
        <dbReference type="ARBA" id="ARBA00023152"/>
    </source>
</evidence>
<name>A0AAV2Z8F5_9STRA</name>
<feature type="site" description="Transition state stabilizer" evidence="7">
    <location>
        <position position="213"/>
    </location>
</feature>
<organism evidence="9 10">
    <name type="scientific">Lagenidium giganteum</name>
    <dbReference type="NCBI Taxonomy" id="4803"/>
    <lineage>
        <taxon>Eukaryota</taxon>
        <taxon>Sar</taxon>
        <taxon>Stramenopiles</taxon>
        <taxon>Oomycota</taxon>
        <taxon>Peronosporomycetes</taxon>
        <taxon>Pythiales</taxon>
        <taxon>Pythiaceae</taxon>
    </lineage>
</organism>
<evidence type="ECO:0000256" key="7">
    <source>
        <dbReference type="PIRSR" id="PIRSR613078-3"/>
    </source>
</evidence>
<sequence>MVLTAFPRSLSVAPVRRHAALLHHQRRAMKHTHTLVLIRHGESEWNKQNRFTGWYDVQLSAKGNEEAAAAGKLLKKEGYTFDLAFTSYLKRAIRTLWHVLEQTDLMWIPVKNCWRLNERHYGALTGLDKKETAAKHGPELVLQWRRSYNIPPPQLDETSEYYPGNDVRYQNLPKADLPLSESLELTAERVLPEWNNSIVPEIKAGKKVLVAAHGNSLRALVKHLDGIPESEITDLNIPTGIPLVYHLDENLKPIPHKDAIAPLKGFYLGNQDEIRARILGVKNQTK</sequence>